<organism evidence="1 2">
    <name type="scientific">Blastomyces gilchristii (strain SLH14081)</name>
    <name type="common">Blastomyces dermatitidis</name>
    <dbReference type="NCBI Taxonomy" id="559298"/>
    <lineage>
        <taxon>Eukaryota</taxon>
        <taxon>Fungi</taxon>
        <taxon>Dikarya</taxon>
        <taxon>Ascomycota</taxon>
        <taxon>Pezizomycotina</taxon>
        <taxon>Eurotiomycetes</taxon>
        <taxon>Eurotiomycetidae</taxon>
        <taxon>Onygenales</taxon>
        <taxon>Ajellomycetaceae</taxon>
        <taxon>Blastomyces</taxon>
    </lineage>
</organism>
<dbReference type="VEuPathDB" id="FungiDB:BDBG_01736"/>
<keyword evidence="2" id="KW-1185">Reference proteome</keyword>
<dbReference type="KEGG" id="bgh:BDBG_01736"/>
<sequence length="127" mass="13787">MISPITGVLLGSNANSAYNIDVLSLGKGSKQVIPGTNPVHAGFFRQLRMDADPVTISQYRNIEISHSLNLEAYASNHLGIAGCRFAMCRALLNGTFTGEAQVIDFVLRHGIGMGGQTCLRRFEIDNY</sequence>
<accession>A0A179UDH6</accession>
<evidence type="ECO:0000313" key="2">
    <source>
        <dbReference type="Proteomes" id="UP000002038"/>
    </source>
</evidence>
<protein>
    <submittedName>
        <fullName evidence="1">Uncharacterized protein</fullName>
    </submittedName>
</protein>
<reference evidence="2" key="1">
    <citation type="journal article" date="2015" name="PLoS Genet.">
        <title>The dynamic genome and transcriptome of the human fungal pathogen Blastomyces and close relative Emmonsia.</title>
        <authorList>
            <person name="Munoz J.F."/>
            <person name="Gauthier G.M."/>
            <person name="Desjardins C.A."/>
            <person name="Gallo J.E."/>
            <person name="Holder J."/>
            <person name="Sullivan T.D."/>
            <person name="Marty A.J."/>
            <person name="Carmen J.C."/>
            <person name="Chen Z."/>
            <person name="Ding L."/>
            <person name="Gujja S."/>
            <person name="Magrini V."/>
            <person name="Misas E."/>
            <person name="Mitreva M."/>
            <person name="Priest M."/>
            <person name="Saif S."/>
            <person name="Whiston E.A."/>
            <person name="Young S."/>
            <person name="Zeng Q."/>
            <person name="Goldman W.E."/>
            <person name="Mardis E.R."/>
            <person name="Taylor J.W."/>
            <person name="McEwen J.G."/>
            <person name="Clay O.K."/>
            <person name="Klein B.S."/>
            <person name="Cuomo C.A."/>
        </authorList>
    </citation>
    <scope>NUCLEOTIDE SEQUENCE [LARGE SCALE GENOMIC DNA]</scope>
    <source>
        <strain evidence="2">SLH14081</strain>
    </source>
</reference>
<proteinExistence type="predicted"/>
<evidence type="ECO:0000313" key="1">
    <source>
        <dbReference type="EMBL" id="OAT05319.1"/>
    </source>
</evidence>
<dbReference type="EMBL" id="GG657450">
    <property type="protein sequence ID" value="OAT05319.1"/>
    <property type="molecule type" value="Genomic_DNA"/>
</dbReference>
<gene>
    <name evidence="1" type="ORF">BDBG_01736</name>
</gene>
<dbReference type="Proteomes" id="UP000002038">
    <property type="component" value="Unassembled WGS sequence"/>
</dbReference>
<name>A0A179UDH6_BLAGS</name>
<dbReference type="RefSeq" id="XP_031576657.1">
    <property type="nucleotide sequence ID" value="XM_031720461.1"/>
</dbReference>
<dbReference type="AlphaFoldDB" id="A0A179UDH6"/>
<dbReference type="GeneID" id="8506250"/>